<protein>
    <submittedName>
        <fullName evidence="2">Uncharacterized protein</fullName>
    </submittedName>
</protein>
<keyword evidence="3" id="KW-1185">Reference proteome</keyword>
<name>A0ABP7UP57_9ACTN</name>
<sequence length="171" mass="18157">MCGSHPPVRALPRGQRRQRNAAGAAHPRHIDVVDQELDQEGGARSRGGWTTGDNTAAPRRRRSPGRNARHPDRADEPPNLSGRRGFRPCGDRRTAGAAWGGVAVRDALGAIVRGCAVWARHRCQSCVDMSAGPFGGGGSHAGEGLEGDGVKAAVAFTPSQWASWPAVRFLR</sequence>
<evidence type="ECO:0000313" key="3">
    <source>
        <dbReference type="Proteomes" id="UP001499984"/>
    </source>
</evidence>
<evidence type="ECO:0000313" key="2">
    <source>
        <dbReference type="EMBL" id="GAA4047117.1"/>
    </source>
</evidence>
<reference evidence="3" key="1">
    <citation type="journal article" date="2019" name="Int. J. Syst. Evol. Microbiol.">
        <title>The Global Catalogue of Microorganisms (GCM) 10K type strain sequencing project: providing services to taxonomists for standard genome sequencing and annotation.</title>
        <authorList>
            <consortium name="The Broad Institute Genomics Platform"/>
            <consortium name="The Broad Institute Genome Sequencing Center for Infectious Disease"/>
            <person name="Wu L."/>
            <person name="Ma J."/>
        </authorList>
    </citation>
    <scope>NUCLEOTIDE SEQUENCE [LARGE SCALE GENOMIC DNA]</scope>
    <source>
        <strain evidence="3">JCM 16925</strain>
    </source>
</reference>
<proteinExistence type="predicted"/>
<comment type="caution">
    <text evidence="2">The sequence shown here is derived from an EMBL/GenBank/DDBJ whole genome shotgun (WGS) entry which is preliminary data.</text>
</comment>
<accession>A0ABP7UP57</accession>
<evidence type="ECO:0000256" key="1">
    <source>
        <dbReference type="SAM" id="MobiDB-lite"/>
    </source>
</evidence>
<feature type="compositionally biased region" description="Basic residues" evidence="1">
    <location>
        <begin position="58"/>
        <end position="68"/>
    </location>
</feature>
<feature type="region of interest" description="Disordered" evidence="1">
    <location>
        <begin position="1"/>
        <end position="89"/>
    </location>
</feature>
<organism evidence="2 3">
    <name type="scientific">Streptomyces shaanxiensis</name>
    <dbReference type="NCBI Taxonomy" id="653357"/>
    <lineage>
        <taxon>Bacteria</taxon>
        <taxon>Bacillati</taxon>
        <taxon>Actinomycetota</taxon>
        <taxon>Actinomycetes</taxon>
        <taxon>Kitasatosporales</taxon>
        <taxon>Streptomycetaceae</taxon>
        <taxon>Streptomyces</taxon>
    </lineage>
</organism>
<dbReference type="EMBL" id="BAAAZY010000006">
    <property type="protein sequence ID" value="GAA4047117.1"/>
    <property type="molecule type" value="Genomic_DNA"/>
</dbReference>
<gene>
    <name evidence="2" type="ORF">GCM10022233_16320</name>
</gene>
<dbReference type="Proteomes" id="UP001499984">
    <property type="component" value="Unassembled WGS sequence"/>
</dbReference>